<feature type="compositionally biased region" description="Acidic residues" evidence="1">
    <location>
        <begin position="532"/>
        <end position="555"/>
    </location>
</feature>
<keyword evidence="4" id="KW-1185">Reference proteome</keyword>
<dbReference type="InterPro" id="IPR001810">
    <property type="entry name" value="F-box_dom"/>
</dbReference>
<evidence type="ECO:0000313" key="3">
    <source>
        <dbReference type="EMBL" id="OAP61975.1"/>
    </source>
</evidence>
<evidence type="ECO:0000313" key="4">
    <source>
        <dbReference type="Proteomes" id="UP000078343"/>
    </source>
</evidence>
<dbReference type="EMBL" id="LVYI01000003">
    <property type="protein sequence ID" value="OAP61975.1"/>
    <property type="molecule type" value="Genomic_DNA"/>
</dbReference>
<dbReference type="Proteomes" id="UP000078343">
    <property type="component" value="Unassembled WGS sequence"/>
</dbReference>
<gene>
    <name evidence="3" type="ORF">AYL99_04178</name>
</gene>
<dbReference type="InterPro" id="IPR036047">
    <property type="entry name" value="F-box-like_dom_sf"/>
</dbReference>
<comment type="caution">
    <text evidence="3">The sequence shown here is derived from an EMBL/GenBank/DDBJ whole genome shotgun (WGS) entry which is preliminary data.</text>
</comment>
<name>A0A178ZSK3_9EURO</name>
<evidence type="ECO:0000256" key="1">
    <source>
        <dbReference type="SAM" id="MobiDB-lite"/>
    </source>
</evidence>
<accession>A0A178ZSK3</accession>
<protein>
    <recommendedName>
        <fullName evidence="2">F-box domain-containing protein</fullName>
    </recommendedName>
</protein>
<evidence type="ECO:0000259" key="2">
    <source>
        <dbReference type="PROSITE" id="PS50181"/>
    </source>
</evidence>
<dbReference type="AlphaFoldDB" id="A0A178ZSK3"/>
<dbReference type="PROSITE" id="PS50181">
    <property type="entry name" value="FBOX"/>
    <property type="match status" value="1"/>
</dbReference>
<dbReference type="STRING" id="1367422.A0A178ZSK3"/>
<proteinExistence type="predicted"/>
<feature type="domain" description="F-box" evidence="2">
    <location>
        <begin position="1"/>
        <end position="44"/>
    </location>
</feature>
<dbReference type="RefSeq" id="XP_018695342.1">
    <property type="nucleotide sequence ID" value="XM_018835692.1"/>
</dbReference>
<dbReference type="GeneID" id="30008347"/>
<dbReference type="OrthoDB" id="3140657at2759"/>
<dbReference type="SUPFAM" id="SSF81383">
    <property type="entry name" value="F-box domain"/>
    <property type="match status" value="1"/>
</dbReference>
<sequence>MLNQFPLEILGHVLSFLERDDLQALRLVDRALSRKVEPVLFRTICVSILTIDRLQKIASDPKLSIVVEELVYQECDFDPSPKWDADRPWFSDVRMSYLSETIAQFNVYVRRGMQGDMEESPGSGLPEDETSMVKAEVEAERVKIDPMLTAVKQSYSDLAALQTPSYLHQVFRDAFRKLPKLRRVICVEPEAGCPSLDSLRLERAGALQELSNIFPLSDHAVRSCLQPDSWNWPSHGFMGIWRALSDQHSNPGIQHFEIRRDSDLFLKRGIFLLPISMEPAEPEAHVLVNGFRNLTVLSLCLEVNISSRSFVIPQAPLLSRALARATQLRRLEICLTSCGVTFPGDGRSEYELAHEGIPFGDYEDTRRENILPFVSFPELHTVVLEEVDVTARQICSWLFMQPKLRHLTLRRPYLQGRWQDVLQRWSDNPEFQLDSFELVSPWDHDNRDLETRLDCLGRWNMPSRVSSDALLAFINQRGGGGTNPFKHRRWKLCDEFEFADYIDDVQDDNVSEYSDVSEWLPEDHPTPVADPEGPEFDEDYDFDAEADSDIEMEGV</sequence>
<reference evidence="3 4" key="1">
    <citation type="submission" date="2016-04" db="EMBL/GenBank/DDBJ databases">
        <title>Draft genome of Fonsecaea erecta CBS 125763.</title>
        <authorList>
            <person name="Weiss V.A."/>
            <person name="Vicente V.A."/>
            <person name="Raittz R.T."/>
            <person name="Moreno L.F."/>
            <person name="De Souza E.M."/>
            <person name="Pedrosa F.O."/>
            <person name="Steffens M.B."/>
            <person name="Faoro H."/>
            <person name="Tadra-Sfeir M.Z."/>
            <person name="Najafzadeh M.J."/>
            <person name="Felipe M.S."/>
            <person name="Teixeira M."/>
            <person name="Sun J."/>
            <person name="Xi L."/>
            <person name="Gomes R."/>
            <person name="De Azevedo C.M."/>
            <person name="Salgado C.G."/>
            <person name="Da Silva M.B."/>
            <person name="Nascimento M.F."/>
            <person name="Queiroz-Telles F."/>
            <person name="Attili D.S."/>
            <person name="Gorbushina A."/>
        </authorList>
    </citation>
    <scope>NUCLEOTIDE SEQUENCE [LARGE SCALE GENOMIC DNA]</scope>
    <source>
        <strain evidence="3 4">CBS 125763</strain>
    </source>
</reference>
<organism evidence="3 4">
    <name type="scientific">Fonsecaea erecta</name>
    <dbReference type="NCBI Taxonomy" id="1367422"/>
    <lineage>
        <taxon>Eukaryota</taxon>
        <taxon>Fungi</taxon>
        <taxon>Dikarya</taxon>
        <taxon>Ascomycota</taxon>
        <taxon>Pezizomycotina</taxon>
        <taxon>Eurotiomycetes</taxon>
        <taxon>Chaetothyriomycetidae</taxon>
        <taxon>Chaetothyriales</taxon>
        <taxon>Herpotrichiellaceae</taxon>
        <taxon>Fonsecaea</taxon>
    </lineage>
</organism>
<feature type="region of interest" description="Disordered" evidence="1">
    <location>
        <begin position="512"/>
        <end position="555"/>
    </location>
</feature>